<organism evidence="1 2">
    <name type="scientific">Streptococcus cuniculipharyngis</name>
    <dbReference type="NCBI Taxonomy" id="1562651"/>
    <lineage>
        <taxon>Bacteria</taxon>
        <taxon>Bacillati</taxon>
        <taxon>Bacillota</taxon>
        <taxon>Bacilli</taxon>
        <taxon>Lactobacillales</taxon>
        <taxon>Streptococcaceae</taxon>
        <taxon>Streptococcus</taxon>
    </lineage>
</organism>
<gene>
    <name evidence="1" type="ORF">FRX57_00365</name>
</gene>
<dbReference type="RefSeq" id="WP_146565549.1">
    <property type="nucleotide sequence ID" value="NZ_VOHL01000001.1"/>
</dbReference>
<keyword evidence="2" id="KW-1185">Reference proteome</keyword>
<comment type="caution">
    <text evidence="1">The sequence shown here is derived from an EMBL/GenBank/DDBJ whole genome shotgun (WGS) entry which is preliminary data.</text>
</comment>
<reference evidence="1 2" key="1">
    <citation type="submission" date="2019-08" db="EMBL/GenBank/DDBJ databases">
        <authorList>
            <person name="Lei W."/>
        </authorList>
    </citation>
    <scope>NUCLEOTIDE SEQUENCE [LARGE SCALE GENOMIC DNA]</scope>
    <source>
        <strain evidence="1 2">CCUG 66496</strain>
    </source>
</reference>
<evidence type="ECO:0000313" key="1">
    <source>
        <dbReference type="EMBL" id="TWS98715.1"/>
    </source>
</evidence>
<evidence type="ECO:0000313" key="2">
    <source>
        <dbReference type="Proteomes" id="UP000317430"/>
    </source>
</evidence>
<accession>A0A5C5SF92</accession>
<proteinExistence type="predicted"/>
<sequence length="89" mass="9742">MTFRKKTVSFRGLLPIIIVIFFLSFASSSVFAESPDLGLVATEVKPSPGMGEQALSATSDSEIIDNDSLRVENNLVPVQKVDFTSNYEQ</sequence>
<dbReference type="AlphaFoldDB" id="A0A5C5SF92"/>
<protein>
    <submittedName>
        <fullName evidence="1">Uncharacterized protein</fullName>
    </submittedName>
</protein>
<name>A0A5C5SF92_9STRE</name>
<dbReference type="Proteomes" id="UP000317430">
    <property type="component" value="Unassembled WGS sequence"/>
</dbReference>
<dbReference type="EMBL" id="VOHL01000001">
    <property type="protein sequence ID" value="TWS98715.1"/>
    <property type="molecule type" value="Genomic_DNA"/>
</dbReference>